<evidence type="ECO:0000313" key="2">
    <source>
        <dbReference type="Proteomes" id="UP001165667"/>
    </source>
</evidence>
<dbReference type="Pfam" id="PF10983">
    <property type="entry name" value="DUF2793"/>
    <property type="match status" value="1"/>
</dbReference>
<name>A0AA41Z3U5_9HYPH</name>
<gene>
    <name evidence="1" type="ORF">M8523_17600</name>
</gene>
<reference evidence="1" key="1">
    <citation type="submission" date="2022-05" db="EMBL/GenBank/DDBJ databases">
        <authorList>
            <person name="Pankratov T."/>
        </authorList>
    </citation>
    <scope>NUCLEOTIDE SEQUENCE</scope>
    <source>
        <strain evidence="1">BP6-180914</strain>
    </source>
</reference>
<comment type="caution">
    <text evidence="1">The sequence shown here is derived from an EMBL/GenBank/DDBJ whole genome shotgun (WGS) entry which is preliminary data.</text>
</comment>
<accession>A0AA41Z3U5</accession>
<organism evidence="1 2">
    <name type="scientific">Lichenifustis flavocetrariae</name>
    <dbReference type="NCBI Taxonomy" id="2949735"/>
    <lineage>
        <taxon>Bacteria</taxon>
        <taxon>Pseudomonadati</taxon>
        <taxon>Pseudomonadota</taxon>
        <taxon>Alphaproteobacteria</taxon>
        <taxon>Hyphomicrobiales</taxon>
        <taxon>Lichenihabitantaceae</taxon>
        <taxon>Lichenifustis</taxon>
    </lineage>
</organism>
<evidence type="ECO:0000313" key="1">
    <source>
        <dbReference type="EMBL" id="MCW6509835.1"/>
    </source>
</evidence>
<keyword evidence="2" id="KW-1185">Reference proteome</keyword>
<protein>
    <submittedName>
        <fullName evidence="1">DUF2793 domain-containing protein</fullName>
    </submittedName>
</protein>
<sequence>MSNTPNLQLPFLDANQNQKHVTHNAALSILDVLVNPKVESNALSTPPGSPGDGLCWIVGAGGTGVWAGKDLQIAAWQDGAWVFYLPRTGLIAFAGNLGVSLVWTGSAWTALAPGANPAAAFVQALIFG</sequence>
<dbReference type="EMBL" id="JAMOIM010000011">
    <property type="protein sequence ID" value="MCW6509835.1"/>
    <property type="molecule type" value="Genomic_DNA"/>
</dbReference>
<dbReference type="InterPro" id="IPR021251">
    <property type="entry name" value="DUF2793"/>
</dbReference>
<proteinExistence type="predicted"/>
<dbReference type="Proteomes" id="UP001165667">
    <property type="component" value="Unassembled WGS sequence"/>
</dbReference>
<dbReference type="AlphaFoldDB" id="A0AA41Z3U5"/>
<dbReference type="RefSeq" id="WP_282586203.1">
    <property type="nucleotide sequence ID" value="NZ_JAMOIM010000011.1"/>
</dbReference>